<evidence type="ECO:0000313" key="1">
    <source>
        <dbReference type="EMBL" id="MDQ7248139.1"/>
    </source>
</evidence>
<reference evidence="2" key="1">
    <citation type="submission" date="2023-08" db="EMBL/GenBank/DDBJ databases">
        <title>Rhodospirillaceae gen. nov., a novel taxon isolated from the Yangtze River Yuezi River estuary sludge.</title>
        <authorList>
            <person name="Ruan L."/>
        </authorList>
    </citation>
    <scope>NUCLEOTIDE SEQUENCE [LARGE SCALE GENOMIC DNA]</scope>
    <source>
        <strain evidence="2">R-7</strain>
    </source>
</reference>
<gene>
    <name evidence="1" type="ORF">Q8A70_10705</name>
</gene>
<comment type="caution">
    <text evidence="1">The sequence shown here is derived from an EMBL/GenBank/DDBJ whole genome shotgun (WGS) entry which is preliminary data.</text>
</comment>
<accession>A0ABU0YK97</accession>
<dbReference type="EMBL" id="JAUYVI010000003">
    <property type="protein sequence ID" value="MDQ7248139.1"/>
    <property type="molecule type" value="Genomic_DNA"/>
</dbReference>
<organism evidence="1 2">
    <name type="scientific">Dongia sedimenti</name>
    <dbReference type="NCBI Taxonomy" id="3064282"/>
    <lineage>
        <taxon>Bacteria</taxon>
        <taxon>Pseudomonadati</taxon>
        <taxon>Pseudomonadota</taxon>
        <taxon>Alphaproteobacteria</taxon>
        <taxon>Rhodospirillales</taxon>
        <taxon>Dongiaceae</taxon>
        <taxon>Dongia</taxon>
    </lineage>
</organism>
<proteinExistence type="predicted"/>
<dbReference type="RefSeq" id="WP_379955584.1">
    <property type="nucleotide sequence ID" value="NZ_JAUYVI010000003.1"/>
</dbReference>
<sequence length="124" mass="13313">MIQPVAGCSWIHNDPIAMKLPGTTAQVTPCIANNLGKEFQDGVPVIEHGNTPGSSEITINAPRGAAVGFVTVEPIPSGGSSVTYYDGQLYWPHRALSGVVPDFARDNWHRAERAILLCNRDTTT</sequence>
<keyword evidence="2" id="KW-1185">Reference proteome</keyword>
<evidence type="ECO:0000313" key="2">
    <source>
        <dbReference type="Proteomes" id="UP001230156"/>
    </source>
</evidence>
<name>A0ABU0YK97_9PROT</name>
<protein>
    <submittedName>
        <fullName evidence="1">Uncharacterized protein</fullName>
    </submittedName>
</protein>
<dbReference type="Proteomes" id="UP001230156">
    <property type="component" value="Unassembled WGS sequence"/>
</dbReference>